<feature type="domain" description="SD-repeat containing protein B" evidence="4">
    <location>
        <begin position="18"/>
        <end position="128"/>
    </location>
</feature>
<dbReference type="PANTHER" id="PTHR23303:SF15">
    <property type="entry name" value="COLOSSIN-A"/>
    <property type="match status" value="1"/>
</dbReference>
<dbReference type="Pfam" id="PF17210">
    <property type="entry name" value="SdrD_B"/>
    <property type="match status" value="2"/>
</dbReference>
<dbReference type="Proteomes" id="UP000029859">
    <property type="component" value="Unassembled WGS sequence"/>
</dbReference>
<evidence type="ECO:0000256" key="2">
    <source>
        <dbReference type="ARBA" id="ARBA00022525"/>
    </source>
</evidence>
<dbReference type="InterPro" id="IPR013783">
    <property type="entry name" value="Ig-like_fold"/>
</dbReference>
<dbReference type="AlphaFoldDB" id="A0A099SXU6"/>
<keyword evidence="6" id="KW-1185">Reference proteome</keyword>
<keyword evidence="2" id="KW-0964">Secreted</keyword>
<feature type="domain" description="SD-repeat containing protein B" evidence="4">
    <location>
        <begin position="133"/>
        <end position="244"/>
    </location>
</feature>
<dbReference type="Gene3D" id="2.60.40.10">
    <property type="entry name" value="Immunoglobulins"/>
    <property type="match status" value="2"/>
</dbReference>
<name>A0A099SXU6_METMT</name>
<evidence type="ECO:0000313" key="6">
    <source>
        <dbReference type="Proteomes" id="UP000029859"/>
    </source>
</evidence>
<protein>
    <recommendedName>
        <fullName evidence="4">SD-repeat containing protein B domain-containing protein</fullName>
    </recommendedName>
</protein>
<accession>A0A099SXU6</accession>
<dbReference type="GO" id="GO:0005576">
    <property type="term" value="C:extracellular region"/>
    <property type="evidence" value="ECO:0007669"/>
    <property type="project" value="UniProtKB-SubCell"/>
</dbReference>
<evidence type="ECO:0000256" key="1">
    <source>
        <dbReference type="ARBA" id="ARBA00004613"/>
    </source>
</evidence>
<comment type="caution">
    <text evidence="5">The sequence shown here is derived from an EMBL/GenBank/DDBJ whole genome shotgun (WGS) entry which is preliminary data.</text>
</comment>
<dbReference type="EMBL" id="JRHO01000014">
    <property type="protein sequence ID" value="KGK97722.1"/>
    <property type="molecule type" value="Genomic_DNA"/>
</dbReference>
<gene>
    <name evidence="5" type="ORF">LI82_08045</name>
</gene>
<dbReference type="SUPFAM" id="SSF117074">
    <property type="entry name" value="Hypothetical protein PA1324"/>
    <property type="match status" value="2"/>
</dbReference>
<dbReference type="InterPro" id="IPR033764">
    <property type="entry name" value="Sdr_B"/>
</dbReference>
<dbReference type="InterPro" id="IPR051417">
    <property type="entry name" value="SDr/BOS_complex"/>
</dbReference>
<dbReference type="PANTHER" id="PTHR23303">
    <property type="entry name" value="CARBOXYPEPTIDASE REGULATORY REGION-CONTAINING"/>
    <property type="match status" value="1"/>
</dbReference>
<reference evidence="5 6" key="1">
    <citation type="submission" date="2014-09" db="EMBL/GenBank/DDBJ databases">
        <title>Draft genome sequence of an obligately methylotrophic methanogen, Methanococcoides methylutens, isolated from marine sediment.</title>
        <authorList>
            <person name="Guan Y."/>
            <person name="Ngugi D.K."/>
            <person name="Blom J."/>
            <person name="Ali S."/>
            <person name="Ferry J.G."/>
            <person name="Stingl U."/>
        </authorList>
    </citation>
    <scope>NUCLEOTIDE SEQUENCE [LARGE SCALE GENOMIC DNA]</scope>
    <source>
        <strain evidence="5 6">DSM 2657</strain>
    </source>
</reference>
<comment type="subcellular location">
    <subcellularLocation>
        <location evidence="1">Secreted</location>
    </subcellularLocation>
</comment>
<evidence type="ECO:0000313" key="5">
    <source>
        <dbReference type="EMBL" id="KGK97722.1"/>
    </source>
</evidence>
<sequence length="358" mass="37351">MSAGTAVAPTVTCTDVGIGDLVWEDLDGDGIKNAGEPGIAGVTVKLYECGATNPIATTTTDANGMYLFTGLAPGDYYVEFVAPVGYIFTPPDQGADDAMDSDADPTTGKTVCTNLESGETDLTWDAGMLGTTGIGDLVWEDLDRDGIKDTGEPGIASVTVELYECGGNAPIATTTTSSTGMYLFTGLAPSDYHVEFVAPAGYIFTPQDQGADDAMDSDADPTTGKTVCTNLGSGETDLTWDAGFYMIVTKINIDIKPGSFPNSINPNSKGVIPVAILSTDVFDATMVDPVTVVFGPNDVSPLRWATEDVDKDGDLDLVFHFRTQETGVEAGDTEATLTGETFDGTNIEGTDSVKIVPS</sequence>
<organism evidence="5 6">
    <name type="scientific">Methanococcoides methylutens</name>
    <dbReference type="NCBI Taxonomy" id="2226"/>
    <lineage>
        <taxon>Archaea</taxon>
        <taxon>Methanobacteriati</taxon>
        <taxon>Methanobacteriota</taxon>
        <taxon>Stenosarchaea group</taxon>
        <taxon>Methanomicrobia</taxon>
        <taxon>Methanosarcinales</taxon>
        <taxon>Methanosarcinaceae</taxon>
        <taxon>Methanococcoides</taxon>
    </lineage>
</organism>
<evidence type="ECO:0000256" key="3">
    <source>
        <dbReference type="ARBA" id="ARBA00022729"/>
    </source>
</evidence>
<proteinExistence type="predicted"/>
<evidence type="ECO:0000259" key="4">
    <source>
        <dbReference type="Pfam" id="PF17210"/>
    </source>
</evidence>
<keyword evidence="3" id="KW-0732">Signal</keyword>